<dbReference type="Gene3D" id="3.40.50.12770">
    <property type="entry name" value="Nitrate reductase alpha subunit"/>
    <property type="match status" value="1"/>
</dbReference>
<evidence type="ECO:0000313" key="2">
    <source>
        <dbReference type="Proteomes" id="UP000004061"/>
    </source>
</evidence>
<gene>
    <name evidence="1" type="ORF">AmaxDRAFT_1821</name>
</gene>
<name>B5VZ79_LIMMA</name>
<dbReference type="EMBL" id="ABYK01000010">
    <property type="protein sequence ID" value="EDZ95551.1"/>
    <property type="molecule type" value="Genomic_DNA"/>
</dbReference>
<dbReference type="Proteomes" id="UP000004061">
    <property type="component" value="Unassembled WGS sequence"/>
</dbReference>
<proteinExistence type="predicted"/>
<keyword evidence="2" id="KW-1185">Reference proteome</keyword>
<dbReference type="SUPFAM" id="SSF53706">
    <property type="entry name" value="Formate dehydrogenase/DMSO reductase, domains 1-3"/>
    <property type="match status" value="1"/>
</dbReference>
<evidence type="ECO:0000313" key="1">
    <source>
        <dbReference type="EMBL" id="EDZ95551.1"/>
    </source>
</evidence>
<reference evidence="1 2" key="1">
    <citation type="journal article" date="2011" name="Appl. Environ. Microbiol.">
        <title>Contribution of a Sodium Ion Gradient to Energy Conservation during Fermentation in the Cyanobacterium Arthrospira (Spirulina) maxima CS-328.</title>
        <authorList>
            <person name="Carrieri D."/>
            <person name="Ananyev G."/>
            <person name="Lenz O."/>
            <person name="Bryant D.A."/>
            <person name="Dismukes G.C."/>
        </authorList>
    </citation>
    <scope>NUCLEOTIDE SEQUENCE [LARGE SCALE GENOMIC DNA]</scope>
    <source>
        <strain evidence="1 2">CS-328</strain>
    </source>
</reference>
<dbReference type="AlphaFoldDB" id="B5VZ79"/>
<sequence>MLEIISASITHTVKKEGADRIIRFSPIPALSMLSYAVGSRFLQLLGLVQLSWRN</sequence>
<organism evidence="1 2">
    <name type="scientific">Limnospira maxima CS-328</name>
    <dbReference type="NCBI Taxonomy" id="513049"/>
    <lineage>
        <taxon>Bacteria</taxon>
        <taxon>Bacillati</taxon>
        <taxon>Cyanobacteriota</taxon>
        <taxon>Cyanophyceae</taxon>
        <taxon>Oscillatoriophycideae</taxon>
        <taxon>Oscillatoriales</taxon>
        <taxon>Sirenicapillariaceae</taxon>
        <taxon>Limnospira</taxon>
    </lineage>
</organism>
<protein>
    <submittedName>
        <fullName evidence="1">Nitrate oxidoreductase alpha subunit</fullName>
    </submittedName>
</protein>
<accession>B5VZ79</accession>
<comment type="caution">
    <text evidence="1">The sequence shown here is derived from an EMBL/GenBank/DDBJ whole genome shotgun (WGS) entry which is preliminary data.</text>
</comment>